<comment type="subcellular location">
    <subcellularLocation>
        <location evidence="1">Nucleus</location>
    </subcellularLocation>
</comment>
<dbReference type="AlphaFoldDB" id="A0A9W8I5S3"/>
<dbReference type="Proteomes" id="UP001139887">
    <property type="component" value="Unassembled WGS sequence"/>
</dbReference>
<dbReference type="PROSITE" id="PS51360">
    <property type="entry name" value="PLUS3"/>
    <property type="match status" value="1"/>
</dbReference>
<gene>
    <name evidence="7" type="primary">RTF1</name>
    <name evidence="7" type="ORF">IWW36_003149</name>
</gene>
<feature type="compositionally biased region" description="Polar residues" evidence="5">
    <location>
        <begin position="389"/>
        <end position="403"/>
    </location>
</feature>
<evidence type="ECO:0000259" key="6">
    <source>
        <dbReference type="PROSITE" id="PS51360"/>
    </source>
</evidence>
<dbReference type="OrthoDB" id="166375at2759"/>
<feature type="region of interest" description="Disordered" evidence="5">
    <location>
        <begin position="1"/>
        <end position="78"/>
    </location>
</feature>
<dbReference type="GO" id="GO:1990269">
    <property type="term" value="F:RNA polymerase II C-terminal domain phosphoserine binding"/>
    <property type="evidence" value="ECO:0007669"/>
    <property type="project" value="TreeGrafter"/>
</dbReference>
<dbReference type="Gene3D" id="3.90.70.200">
    <property type="entry name" value="Plus-3 domain"/>
    <property type="match status" value="1"/>
</dbReference>
<keyword evidence="2" id="KW-0805">Transcription regulation</keyword>
<dbReference type="InterPro" id="IPR036128">
    <property type="entry name" value="Plus3-like_sf"/>
</dbReference>
<keyword evidence="8" id="KW-1185">Reference proteome</keyword>
<feature type="region of interest" description="Disordered" evidence="5">
    <location>
        <begin position="369"/>
        <end position="404"/>
    </location>
</feature>
<feature type="compositionally biased region" description="Acidic residues" evidence="5">
    <location>
        <begin position="8"/>
        <end position="17"/>
    </location>
</feature>
<dbReference type="SMART" id="SM00719">
    <property type="entry name" value="Plus3"/>
    <property type="match status" value="1"/>
</dbReference>
<name>A0A9W8I5S3_9FUNG</name>
<feature type="compositionally biased region" description="Basic and acidic residues" evidence="5">
    <location>
        <begin position="18"/>
        <end position="28"/>
    </location>
</feature>
<dbReference type="Pfam" id="PF03126">
    <property type="entry name" value="Plus-3"/>
    <property type="match status" value="1"/>
</dbReference>
<evidence type="ECO:0000313" key="8">
    <source>
        <dbReference type="Proteomes" id="UP001139887"/>
    </source>
</evidence>
<keyword evidence="3" id="KW-0804">Transcription</keyword>
<dbReference type="PANTHER" id="PTHR13115:SF8">
    <property type="entry name" value="RNA POLYMERASE-ASSOCIATED PROTEIN RTF1 HOMOLOG"/>
    <property type="match status" value="1"/>
</dbReference>
<feature type="region of interest" description="Disordered" evidence="5">
    <location>
        <begin position="123"/>
        <end position="161"/>
    </location>
</feature>
<evidence type="ECO:0000256" key="1">
    <source>
        <dbReference type="ARBA" id="ARBA00004123"/>
    </source>
</evidence>
<evidence type="ECO:0000313" key="7">
    <source>
        <dbReference type="EMBL" id="KAJ2848687.1"/>
    </source>
</evidence>
<feature type="compositionally biased region" description="Polar residues" evidence="5">
    <location>
        <begin position="43"/>
        <end position="64"/>
    </location>
</feature>
<evidence type="ECO:0000256" key="4">
    <source>
        <dbReference type="ARBA" id="ARBA00023242"/>
    </source>
</evidence>
<dbReference type="PANTHER" id="PTHR13115">
    <property type="entry name" value="RNA POLYMERASE-ASSOCIATED PROTEIN RTF1 HOMOLOG"/>
    <property type="match status" value="1"/>
</dbReference>
<dbReference type="InterPro" id="IPR004343">
    <property type="entry name" value="Plus-3_dom"/>
</dbReference>
<organism evidence="7 8">
    <name type="scientific">Coemansia brasiliensis</name>
    <dbReference type="NCBI Taxonomy" id="2650707"/>
    <lineage>
        <taxon>Eukaryota</taxon>
        <taxon>Fungi</taxon>
        <taxon>Fungi incertae sedis</taxon>
        <taxon>Zoopagomycota</taxon>
        <taxon>Kickxellomycotina</taxon>
        <taxon>Kickxellomycetes</taxon>
        <taxon>Kickxellales</taxon>
        <taxon>Kickxellaceae</taxon>
        <taxon>Coemansia</taxon>
    </lineage>
</organism>
<comment type="caution">
    <text evidence="7">The sequence shown here is derived from an EMBL/GenBank/DDBJ whole genome shotgun (WGS) entry which is preliminary data.</text>
</comment>
<dbReference type="GO" id="GO:0016593">
    <property type="term" value="C:Cdc73/Paf1 complex"/>
    <property type="evidence" value="ECO:0007669"/>
    <property type="project" value="TreeGrafter"/>
</dbReference>
<proteinExistence type="predicted"/>
<evidence type="ECO:0000256" key="2">
    <source>
        <dbReference type="ARBA" id="ARBA00023015"/>
    </source>
</evidence>
<accession>A0A9W8I5S3</accession>
<feature type="compositionally biased region" description="Acidic residues" evidence="5">
    <location>
        <begin position="68"/>
        <end position="78"/>
    </location>
</feature>
<evidence type="ECO:0000256" key="3">
    <source>
        <dbReference type="ARBA" id="ARBA00023163"/>
    </source>
</evidence>
<feature type="domain" description="Plus3" evidence="6">
    <location>
        <begin position="163"/>
        <end position="290"/>
    </location>
</feature>
<dbReference type="GO" id="GO:0003677">
    <property type="term" value="F:DNA binding"/>
    <property type="evidence" value="ECO:0007669"/>
    <property type="project" value="InterPro"/>
</dbReference>
<protein>
    <submittedName>
        <fullName evidence="7">RNA polymerase-associated protein rtf1</fullName>
    </submittedName>
</protein>
<feature type="compositionally biased region" description="Basic residues" evidence="5">
    <location>
        <begin position="29"/>
        <end position="38"/>
    </location>
</feature>
<evidence type="ECO:0000256" key="5">
    <source>
        <dbReference type="SAM" id="MobiDB-lite"/>
    </source>
</evidence>
<keyword evidence="4" id="KW-0539">Nucleus</keyword>
<reference evidence="7" key="1">
    <citation type="submission" date="2022-07" db="EMBL/GenBank/DDBJ databases">
        <title>Phylogenomic reconstructions and comparative analyses of Kickxellomycotina fungi.</title>
        <authorList>
            <person name="Reynolds N.K."/>
            <person name="Stajich J.E."/>
            <person name="Barry K."/>
            <person name="Grigoriev I.V."/>
            <person name="Crous P."/>
            <person name="Smith M.E."/>
        </authorList>
    </citation>
    <scope>NUCLEOTIDE SEQUENCE</scope>
    <source>
        <strain evidence="7">NRRL 1566</strain>
    </source>
</reference>
<dbReference type="EMBL" id="JANBUW010000142">
    <property type="protein sequence ID" value="KAJ2848687.1"/>
    <property type="molecule type" value="Genomic_DNA"/>
</dbReference>
<dbReference type="SUPFAM" id="SSF159042">
    <property type="entry name" value="Plus3-like"/>
    <property type="match status" value="1"/>
</dbReference>
<sequence>MDDHLESDILELFEDDPGAERSHRDSRSKSHKRRHHGRYSGSQQRSQRDNYSGSDDYSNKSPAHSDNEPVDEWGDDLMGDQKDRKYLASLTEIERERILTERQERRDVLNEQRELQLKLNAGAQMSTRQTRSRHTTRDTLSGLKQAREHWSSSLSDEDEEKPQATLDEINSICLPRNQLEQWLFRPFFETTVKGCFVRIMTRTKDRNQYKMMEILQVGQSRPPYHLNKTLTDKYLLLRFGTAEKEYSMETISNSAIKPEEYNSWKSALHSVSITMDHVQKKLQDLEKAQNYQLSDAEITSMINERNRLRRMETGSNTALERSQLLQLHTAARQNGDWEELKKIEAQLEALDKPIKTSLQLSHKSLLAPSSSRSAIADGKSGARRKPNAPSLSTSRTGDTNASVSKFPLVPDLRVPELSLRSKVSPGFMQVMAENGGYDMSFVNL</sequence>